<proteinExistence type="predicted"/>
<feature type="region of interest" description="Disordered" evidence="6">
    <location>
        <begin position="160"/>
        <end position="180"/>
    </location>
</feature>
<evidence type="ECO:0000256" key="4">
    <source>
        <dbReference type="ARBA" id="ARBA00022989"/>
    </source>
</evidence>
<dbReference type="AlphaFoldDB" id="A0A0K2GEK3"/>
<accession>A0A0K2GEK3</accession>
<evidence type="ECO:0000256" key="2">
    <source>
        <dbReference type="ARBA" id="ARBA00022475"/>
    </source>
</evidence>
<evidence type="ECO:0000256" key="6">
    <source>
        <dbReference type="SAM" id="MobiDB-lite"/>
    </source>
</evidence>
<keyword evidence="2" id="KW-1003">Cell membrane</keyword>
<dbReference type="RefSeq" id="WP_053380409.1">
    <property type="nucleotide sequence ID" value="NZ_CP011801.1"/>
</dbReference>
<keyword evidence="5 7" id="KW-0472">Membrane</keyword>
<protein>
    <recommendedName>
        <fullName evidence="10">Phosphate-starvation-inducible E</fullName>
    </recommendedName>
</protein>
<reference evidence="8 9" key="1">
    <citation type="journal article" date="2015" name="Proc. Natl. Acad. Sci. U.S.A.">
        <title>Expanded metabolic versatility of ubiquitous nitrite-oxidizing bacteria from the genus Nitrospira.</title>
        <authorList>
            <person name="Koch H."/>
            <person name="Lucker S."/>
            <person name="Albertsen M."/>
            <person name="Kitzinger K."/>
            <person name="Herbold C."/>
            <person name="Spieck E."/>
            <person name="Nielsen P.H."/>
            <person name="Wagner M."/>
            <person name="Daims H."/>
        </authorList>
    </citation>
    <scope>NUCLEOTIDE SEQUENCE [LARGE SCALE GENOMIC DNA]</scope>
    <source>
        <strain evidence="8 9">NSP M-1</strain>
    </source>
</reference>
<evidence type="ECO:0000256" key="1">
    <source>
        <dbReference type="ARBA" id="ARBA00004651"/>
    </source>
</evidence>
<dbReference type="KEGG" id="nmv:NITMOv2_2985"/>
<dbReference type="GO" id="GO:0005886">
    <property type="term" value="C:plasma membrane"/>
    <property type="evidence" value="ECO:0007669"/>
    <property type="project" value="UniProtKB-SubCell"/>
</dbReference>
<dbReference type="OrthoDB" id="7992784at2"/>
<evidence type="ECO:0000313" key="9">
    <source>
        <dbReference type="Proteomes" id="UP000069205"/>
    </source>
</evidence>
<evidence type="ECO:0000256" key="3">
    <source>
        <dbReference type="ARBA" id="ARBA00022692"/>
    </source>
</evidence>
<dbReference type="Pfam" id="PF06146">
    <property type="entry name" value="PsiE"/>
    <property type="match status" value="1"/>
</dbReference>
<evidence type="ECO:0000256" key="5">
    <source>
        <dbReference type="ARBA" id="ARBA00023136"/>
    </source>
</evidence>
<dbReference type="STRING" id="42253.NITMOv2_2985"/>
<feature type="transmembrane region" description="Helical" evidence="7">
    <location>
        <begin position="55"/>
        <end position="77"/>
    </location>
</feature>
<keyword evidence="3 7" id="KW-0812">Transmembrane</keyword>
<sequence length="180" mass="20487">MYDRVTESGKRLFVWMERLDRWGYIAIGFSLLAVSILLFFHGWAEFLDALKRTDAFLFTSLTLVNSLLLIVILLELFRTIVRFLETDILRVEPYLVVGIIACIRRMLTASAELGDLRHVPDEFFDKYLKDMVMNAGLVIVLIGGVYLLRMRPVPSDQYDAVPAAGPRQEAGLKPASTFRA</sequence>
<feature type="transmembrane region" description="Helical" evidence="7">
    <location>
        <begin position="21"/>
        <end position="43"/>
    </location>
</feature>
<evidence type="ECO:0008006" key="10">
    <source>
        <dbReference type="Google" id="ProtNLM"/>
    </source>
</evidence>
<evidence type="ECO:0000313" key="8">
    <source>
        <dbReference type="EMBL" id="ALA59390.1"/>
    </source>
</evidence>
<name>A0A0K2GEK3_NITMO</name>
<feature type="transmembrane region" description="Helical" evidence="7">
    <location>
        <begin position="127"/>
        <end position="148"/>
    </location>
</feature>
<dbReference type="InterPro" id="IPR020948">
    <property type="entry name" value="P_starv_induced_PsiE-like"/>
</dbReference>
<comment type="subcellular location">
    <subcellularLocation>
        <location evidence="1">Cell membrane</location>
        <topology evidence="1">Multi-pass membrane protein</topology>
    </subcellularLocation>
</comment>
<gene>
    <name evidence="8" type="ORF">NITMOv2_2985</name>
</gene>
<feature type="transmembrane region" description="Helical" evidence="7">
    <location>
        <begin position="89"/>
        <end position="107"/>
    </location>
</feature>
<evidence type="ECO:0000256" key="7">
    <source>
        <dbReference type="SAM" id="Phobius"/>
    </source>
</evidence>
<organism evidence="8 9">
    <name type="scientific">Nitrospira moscoviensis</name>
    <dbReference type="NCBI Taxonomy" id="42253"/>
    <lineage>
        <taxon>Bacteria</taxon>
        <taxon>Pseudomonadati</taxon>
        <taxon>Nitrospirota</taxon>
        <taxon>Nitrospiria</taxon>
        <taxon>Nitrospirales</taxon>
        <taxon>Nitrospiraceae</taxon>
        <taxon>Nitrospira</taxon>
    </lineage>
</organism>
<dbReference type="EMBL" id="CP011801">
    <property type="protein sequence ID" value="ALA59390.1"/>
    <property type="molecule type" value="Genomic_DNA"/>
</dbReference>
<keyword evidence="9" id="KW-1185">Reference proteome</keyword>
<dbReference type="PATRIC" id="fig|42253.5.peg.2948"/>
<keyword evidence="4 7" id="KW-1133">Transmembrane helix</keyword>
<dbReference type="Proteomes" id="UP000069205">
    <property type="component" value="Chromosome"/>
</dbReference>